<dbReference type="AlphaFoldDB" id="A0AAV6VSR2"/>
<feature type="signal peptide" evidence="2">
    <location>
        <begin position="1"/>
        <end position="19"/>
    </location>
</feature>
<feature type="compositionally biased region" description="Basic and acidic residues" evidence="1">
    <location>
        <begin position="363"/>
        <end position="391"/>
    </location>
</feature>
<gene>
    <name evidence="3" type="ORF">JTE90_022144</name>
</gene>
<evidence type="ECO:0000313" key="4">
    <source>
        <dbReference type="Proteomes" id="UP000827092"/>
    </source>
</evidence>
<evidence type="ECO:0000313" key="3">
    <source>
        <dbReference type="EMBL" id="KAG8199695.1"/>
    </source>
</evidence>
<evidence type="ECO:0000256" key="2">
    <source>
        <dbReference type="SAM" id="SignalP"/>
    </source>
</evidence>
<sequence length="437" mass="50249">MNKILFVALTVCLAGLASAIDKSRAIDTSEDLRPEESQKRIYAIIQEHEDRKFGDSTIHERHRDHGGHEYEAGEVPLKLASQKQYGYLPYHADEKTPVYYDAPKSKDKVYRENVAAYAAKSAPMHLANSPHHTLVEPVKHSYYTRGSDPKPYGYSVARPKSHRHIYAVVDPKPAPQHYALVEPKSHIQHYAVEKPKSHIQHYPVSQTKNHVQHYEPKGQYVYFDDQKPHHERPLILEQPKANPAYILEPEPEYVVPKHKVIVKPAVVSHYPVKEYSHHANDHHSLDKGYQSSGHGYHGDSSVHGESGHKAHKSHEIADHKEHSTKAGHHDEHDHNHNKAHYERDRGYHYEKAYAYDRVRAHHDIGSDKGSHSDYHDHHGQEGHKESGDHGSKSYMYFKKNDQHHGHHDKANTLYKGGHKAGQGYHDYELKYLPPHPY</sequence>
<organism evidence="3 4">
    <name type="scientific">Oedothorax gibbosus</name>
    <dbReference type="NCBI Taxonomy" id="931172"/>
    <lineage>
        <taxon>Eukaryota</taxon>
        <taxon>Metazoa</taxon>
        <taxon>Ecdysozoa</taxon>
        <taxon>Arthropoda</taxon>
        <taxon>Chelicerata</taxon>
        <taxon>Arachnida</taxon>
        <taxon>Araneae</taxon>
        <taxon>Araneomorphae</taxon>
        <taxon>Entelegynae</taxon>
        <taxon>Araneoidea</taxon>
        <taxon>Linyphiidae</taxon>
        <taxon>Erigoninae</taxon>
        <taxon>Oedothorax</taxon>
    </lineage>
</organism>
<protein>
    <submittedName>
        <fullName evidence="3">Uncharacterized protein</fullName>
    </submittedName>
</protein>
<feature type="region of interest" description="Disordered" evidence="1">
    <location>
        <begin position="363"/>
        <end position="395"/>
    </location>
</feature>
<accession>A0AAV6VSR2</accession>
<dbReference type="EMBL" id="JAFNEN010000025">
    <property type="protein sequence ID" value="KAG8199695.1"/>
    <property type="molecule type" value="Genomic_DNA"/>
</dbReference>
<feature type="chain" id="PRO_5043596812" evidence="2">
    <location>
        <begin position="20"/>
        <end position="437"/>
    </location>
</feature>
<feature type="compositionally biased region" description="Basic and acidic residues" evidence="1">
    <location>
        <begin position="296"/>
        <end position="345"/>
    </location>
</feature>
<feature type="compositionally biased region" description="Basic and acidic residues" evidence="1">
    <location>
        <begin position="277"/>
        <end position="286"/>
    </location>
</feature>
<keyword evidence="2" id="KW-0732">Signal</keyword>
<evidence type="ECO:0000256" key="1">
    <source>
        <dbReference type="SAM" id="MobiDB-lite"/>
    </source>
</evidence>
<keyword evidence="4" id="KW-1185">Reference proteome</keyword>
<name>A0AAV6VSR2_9ARAC</name>
<dbReference type="Proteomes" id="UP000827092">
    <property type="component" value="Unassembled WGS sequence"/>
</dbReference>
<reference evidence="3 4" key="1">
    <citation type="journal article" date="2022" name="Nat. Ecol. Evol.">
        <title>A masculinizing supergene underlies an exaggerated male reproductive morph in a spider.</title>
        <authorList>
            <person name="Hendrickx F."/>
            <person name="De Corte Z."/>
            <person name="Sonet G."/>
            <person name="Van Belleghem S.M."/>
            <person name="Kostlbacher S."/>
            <person name="Vangestel C."/>
        </authorList>
    </citation>
    <scope>NUCLEOTIDE SEQUENCE [LARGE SCALE GENOMIC DNA]</scope>
    <source>
        <strain evidence="3">W744_W776</strain>
    </source>
</reference>
<feature type="region of interest" description="Disordered" evidence="1">
    <location>
        <begin position="277"/>
        <end position="345"/>
    </location>
</feature>
<proteinExistence type="predicted"/>
<comment type="caution">
    <text evidence="3">The sequence shown here is derived from an EMBL/GenBank/DDBJ whole genome shotgun (WGS) entry which is preliminary data.</text>
</comment>